<dbReference type="EMBL" id="GAMD01000172">
    <property type="protein sequence ID" value="JAB01419.1"/>
    <property type="molecule type" value="mRNA"/>
</dbReference>
<feature type="non-terminal residue" evidence="2">
    <location>
        <position position="1"/>
    </location>
</feature>
<keyword evidence="1" id="KW-0472">Membrane</keyword>
<evidence type="ECO:0000256" key="1">
    <source>
        <dbReference type="SAM" id="Phobius"/>
    </source>
</evidence>
<keyword evidence="1" id="KW-1133">Transmembrane helix</keyword>
<sequence length="135" mass="15580">ILFFFLLPFLFILFIIVVVTIKILLSYTFCLFCFCRLLYHFLCLLCIMFISTPFALCRLKVQIWPNMLGAQHDACTTALLYSNLPSFLAGRPQLRLLLICIKTWGDARGSSLQFSRLFCQGMQQAGRSRLYLTFG</sequence>
<feature type="transmembrane region" description="Helical" evidence="1">
    <location>
        <begin position="37"/>
        <end position="56"/>
    </location>
</feature>
<dbReference type="AlphaFoldDB" id="T1EAR8"/>
<proteinExistence type="evidence at transcript level"/>
<accession>T1EAR8</accession>
<evidence type="ECO:0000313" key="2">
    <source>
        <dbReference type="EMBL" id="JAB01419.1"/>
    </source>
</evidence>
<feature type="transmembrane region" description="Helical" evidence="1">
    <location>
        <begin position="6"/>
        <end position="25"/>
    </location>
</feature>
<keyword evidence="1" id="KW-0812">Transmembrane</keyword>
<name>T1EAR8_ANOAQ</name>
<reference evidence="2" key="1">
    <citation type="submission" date="2013-07" db="EMBL/GenBank/DDBJ databases">
        <title>Transcriptome sequencing and developmental regulation of gene expression in Anopheles aquasalis.</title>
        <authorList>
            <consortium name="Brazilian Malaria Network (MCT/CNPq/MS/SCTIE/DECIT/PRONEX 555648/2009-5) and Research Network on Bioactive Molecules from Arthropod Vectors (NAP-MOBIARVE"/>
            <consortium name="University of Sao Paulo)"/>
            <person name="Marinotti O."/>
            <person name="Ribeiro J.M.C."/>
            <person name="Costa-da-Silva A.L."/>
            <person name="Silva M.C.P."/>
            <person name="Lopes A.R."/>
            <person name="Barros M.S."/>
            <person name="Sa-Nunes A."/>
            <person name="Konjin B.B."/>
            <person name="Carvalho E."/>
            <person name="Suesdek L."/>
            <person name="Silva-Neto M.A.C."/>
            <person name="Capurro M.L."/>
        </authorList>
    </citation>
    <scope>NUCLEOTIDE SEQUENCE</scope>
    <source>
        <tissue evidence="2">Whole body</tissue>
    </source>
</reference>
<protein>
    <submittedName>
        <fullName evidence="2">Uncharacterized protein</fullName>
    </submittedName>
</protein>
<organism evidence="2">
    <name type="scientific">Anopheles aquasalis</name>
    <name type="common">Malaria mosquito</name>
    <dbReference type="NCBI Taxonomy" id="42839"/>
    <lineage>
        <taxon>Eukaryota</taxon>
        <taxon>Metazoa</taxon>
        <taxon>Ecdysozoa</taxon>
        <taxon>Arthropoda</taxon>
        <taxon>Hexapoda</taxon>
        <taxon>Insecta</taxon>
        <taxon>Pterygota</taxon>
        <taxon>Neoptera</taxon>
        <taxon>Endopterygota</taxon>
        <taxon>Diptera</taxon>
        <taxon>Nematocera</taxon>
        <taxon>Culicoidea</taxon>
        <taxon>Culicidae</taxon>
        <taxon>Anophelinae</taxon>
        <taxon>Anopheles</taxon>
    </lineage>
</organism>